<gene>
    <name evidence="4" type="ORF">SAMN05421580_106172</name>
</gene>
<comment type="similarity">
    <text evidence="1">Belongs to the bacterial sugar transferase family.</text>
</comment>
<dbReference type="InterPro" id="IPR003362">
    <property type="entry name" value="Bact_transf"/>
</dbReference>
<dbReference type="Proteomes" id="UP000186221">
    <property type="component" value="Unassembled WGS sequence"/>
</dbReference>
<protein>
    <submittedName>
        <fullName evidence="4">Sugar transferase involved in LPS biosynthesis (Colanic, teichoic acid)</fullName>
    </submittedName>
</protein>
<name>A0A1N7MTL7_9RHOB</name>
<dbReference type="EMBL" id="FTOG01000006">
    <property type="protein sequence ID" value="SIS89311.1"/>
    <property type="molecule type" value="Genomic_DNA"/>
</dbReference>
<feature type="domain" description="Bacterial sugar transferase" evidence="3">
    <location>
        <begin position="2"/>
        <end position="173"/>
    </location>
</feature>
<dbReference type="AlphaFoldDB" id="A0A1N7MTL7"/>
<dbReference type="STRING" id="453582.SAMN05421580_106172"/>
<evidence type="ECO:0000256" key="2">
    <source>
        <dbReference type="ARBA" id="ARBA00023169"/>
    </source>
</evidence>
<dbReference type="GO" id="GO:0016780">
    <property type="term" value="F:phosphotransferase activity, for other substituted phosphate groups"/>
    <property type="evidence" value="ECO:0007669"/>
    <property type="project" value="TreeGrafter"/>
</dbReference>
<evidence type="ECO:0000256" key="1">
    <source>
        <dbReference type="ARBA" id="ARBA00006464"/>
    </source>
</evidence>
<accession>A0A1N7MTL7</accession>
<evidence type="ECO:0000259" key="3">
    <source>
        <dbReference type="Pfam" id="PF02397"/>
    </source>
</evidence>
<evidence type="ECO:0000313" key="5">
    <source>
        <dbReference type="Proteomes" id="UP000186221"/>
    </source>
</evidence>
<sequence length="181" mass="20251">MLAPLLLGCAAAIKLTSPGPVFFRQNRYGRKGTPFQIYKFRTMRTELSDSSGVQQTVKGDPRITPVGAFLRRTSIDELPQLLNVLEGTMSIVGPRPHVPNMIAAGVRYEDFDHRYMRRHAVLPGITGLAQVRGYRGETDTYEAARGRLDHDLEYLRTASFWGDLKIVFGTLSKEFGRGSGY</sequence>
<organism evidence="4 5">
    <name type="scientific">Rhodobacter aestuarii</name>
    <dbReference type="NCBI Taxonomy" id="453582"/>
    <lineage>
        <taxon>Bacteria</taxon>
        <taxon>Pseudomonadati</taxon>
        <taxon>Pseudomonadota</taxon>
        <taxon>Alphaproteobacteria</taxon>
        <taxon>Rhodobacterales</taxon>
        <taxon>Rhodobacter group</taxon>
        <taxon>Rhodobacter</taxon>
    </lineage>
</organism>
<dbReference type="Pfam" id="PF02397">
    <property type="entry name" value="Bac_transf"/>
    <property type="match status" value="1"/>
</dbReference>
<keyword evidence="2" id="KW-0270">Exopolysaccharide synthesis</keyword>
<keyword evidence="5" id="KW-1185">Reference proteome</keyword>
<evidence type="ECO:0000313" key="4">
    <source>
        <dbReference type="EMBL" id="SIS89311.1"/>
    </source>
</evidence>
<dbReference type="PANTHER" id="PTHR30576">
    <property type="entry name" value="COLANIC BIOSYNTHESIS UDP-GLUCOSE LIPID CARRIER TRANSFERASE"/>
    <property type="match status" value="1"/>
</dbReference>
<dbReference type="GO" id="GO:0000271">
    <property type="term" value="P:polysaccharide biosynthetic process"/>
    <property type="evidence" value="ECO:0007669"/>
    <property type="project" value="UniProtKB-KW"/>
</dbReference>
<reference evidence="5" key="1">
    <citation type="submission" date="2017-01" db="EMBL/GenBank/DDBJ databases">
        <authorList>
            <person name="Varghese N."/>
            <person name="Submissions S."/>
        </authorList>
    </citation>
    <scope>NUCLEOTIDE SEQUENCE [LARGE SCALE GENOMIC DNA]</scope>
    <source>
        <strain evidence="5">DSM 19945</strain>
    </source>
</reference>
<dbReference type="PANTHER" id="PTHR30576:SF0">
    <property type="entry name" value="UNDECAPRENYL-PHOSPHATE N-ACETYLGALACTOSAMINYL 1-PHOSPHATE TRANSFERASE-RELATED"/>
    <property type="match status" value="1"/>
</dbReference>
<proteinExistence type="inferred from homology"/>
<keyword evidence="4" id="KW-0808">Transferase</keyword>